<dbReference type="InterPro" id="IPR007516">
    <property type="entry name" value="Co_F420_Hydgase/DH_bsu_N"/>
</dbReference>
<reference evidence="3" key="1">
    <citation type="submission" date="2020-05" db="EMBL/GenBank/DDBJ databases">
        <authorList>
            <person name="Chiriac C."/>
            <person name="Salcher M."/>
            <person name="Ghai R."/>
            <person name="Kavagutti S V."/>
        </authorList>
    </citation>
    <scope>NUCLEOTIDE SEQUENCE</scope>
</reference>
<evidence type="ECO:0000259" key="2">
    <source>
        <dbReference type="Pfam" id="PF04432"/>
    </source>
</evidence>
<feature type="domain" description="Coenzyme F420 hydrogenase/dehydrogenase beta subunit N-terminal" evidence="1">
    <location>
        <begin position="4"/>
        <end position="52"/>
    </location>
</feature>
<dbReference type="EMBL" id="CAEZSE010000098">
    <property type="protein sequence ID" value="CAB4536203.1"/>
    <property type="molecule type" value="Genomic_DNA"/>
</dbReference>
<dbReference type="AlphaFoldDB" id="A0A6J6BCT2"/>
<organism evidence="3">
    <name type="scientific">freshwater metagenome</name>
    <dbReference type="NCBI Taxonomy" id="449393"/>
    <lineage>
        <taxon>unclassified sequences</taxon>
        <taxon>metagenomes</taxon>
        <taxon>ecological metagenomes</taxon>
    </lineage>
</organism>
<sequence>MIWLLKHDYIDAALTSFVEGDGSSWKALPGLARTPEEVLASSGSRYTYSANTLAIRDAQKEGLNRLALVGMSCQSSALPIMWKRKAGKIGKPFLFNIGLLCSKTFDDAIFEELFLAKYGLKKEEMVKMNIKGVFQIWMRDGSYHEIDLKECHKWTREGCKMCPDFAAEHADISTGGIGEDNDWTLCVVRTELGGEVMTRMIKDGSIVARPAETDATAMKLLRLLSIVSRRRWPEFANKAVSVGVPAPKKKADGTLPAAH</sequence>
<accession>A0A6J6BCT2</accession>
<dbReference type="InterPro" id="IPR045220">
    <property type="entry name" value="FRHB/FDHB/HCAR-like"/>
</dbReference>
<dbReference type="InterPro" id="IPR007525">
    <property type="entry name" value="FrhB_FdhB_C"/>
</dbReference>
<dbReference type="PANTHER" id="PTHR31332">
    <property type="entry name" value="7-HYDROXYMETHYL CHLOROPHYLL A REDUCTASE, CHLOROPLASTIC"/>
    <property type="match status" value="1"/>
</dbReference>
<dbReference type="PANTHER" id="PTHR31332:SF0">
    <property type="entry name" value="7-HYDROXYMETHYL CHLOROPHYLL A REDUCTASE, CHLOROPLASTIC"/>
    <property type="match status" value="1"/>
</dbReference>
<evidence type="ECO:0000259" key="1">
    <source>
        <dbReference type="Pfam" id="PF04422"/>
    </source>
</evidence>
<dbReference type="GO" id="GO:0052592">
    <property type="term" value="F:oxidoreductase activity, acting on CH or CH2 groups, with an iron-sulfur protein as acceptor"/>
    <property type="evidence" value="ECO:0007669"/>
    <property type="project" value="TreeGrafter"/>
</dbReference>
<proteinExistence type="predicted"/>
<name>A0A6J6BCT2_9ZZZZ</name>
<dbReference type="Pfam" id="PF04422">
    <property type="entry name" value="FrhB_FdhB_N"/>
    <property type="match status" value="1"/>
</dbReference>
<evidence type="ECO:0000313" key="3">
    <source>
        <dbReference type="EMBL" id="CAB4536203.1"/>
    </source>
</evidence>
<protein>
    <submittedName>
        <fullName evidence="3">Unannotated protein</fullName>
    </submittedName>
</protein>
<dbReference type="Pfam" id="PF04432">
    <property type="entry name" value="FrhB_FdhB_C"/>
    <property type="match status" value="1"/>
</dbReference>
<feature type="domain" description="Coenzyme F420 hydrogenase/dehydrogenase beta subunit C-terminal" evidence="2">
    <location>
        <begin position="64"/>
        <end position="212"/>
    </location>
</feature>
<gene>
    <name evidence="3" type="ORF">UFOPK1353_00676</name>
</gene>